<dbReference type="Proteomes" id="UP001428341">
    <property type="component" value="Unassembled WGS sequence"/>
</dbReference>
<organism evidence="1 2">
    <name type="scientific">Citrus x changshan-huyou</name>
    <dbReference type="NCBI Taxonomy" id="2935761"/>
    <lineage>
        <taxon>Eukaryota</taxon>
        <taxon>Viridiplantae</taxon>
        <taxon>Streptophyta</taxon>
        <taxon>Embryophyta</taxon>
        <taxon>Tracheophyta</taxon>
        <taxon>Spermatophyta</taxon>
        <taxon>Magnoliopsida</taxon>
        <taxon>eudicotyledons</taxon>
        <taxon>Gunneridae</taxon>
        <taxon>Pentapetalae</taxon>
        <taxon>rosids</taxon>
        <taxon>malvids</taxon>
        <taxon>Sapindales</taxon>
        <taxon>Rutaceae</taxon>
        <taxon>Aurantioideae</taxon>
        <taxon>Citrus</taxon>
    </lineage>
</organism>
<dbReference type="AlphaFoldDB" id="A0AAP0MN20"/>
<accession>A0AAP0MN20</accession>
<gene>
    <name evidence="1" type="ORF">WN944_007507</name>
</gene>
<keyword evidence="2" id="KW-1185">Reference proteome</keyword>
<evidence type="ECO:0000313" key="1">
    <source>
        <dbReference type="EMBL" id="KAK9215502.1"/>
    </source>
</evidence>
<dbReference type="EMBL" id="JBCGBO010000003">
    <property type="protein sequence ID" value="KAK9215502.1"/>
    <property type="molecule type" value="Genomic_DNA"/>
</dbReference>
<sequence length="114" mass="13284">MSLMSTLEATPYNNIFKATAMKVKNLIHRSILNIPYAEEKYSLSGFTFSVMVWMFESILLEGRLMLTKLTLMKKLAKCLQVIYTMVGNWEYRCSRKVQKGYIKGTLDALCKYKY</sequence>
<reference evidence="1 2" key="1">
    <citation type="submission" date="2024-05" db="EMBL/GenBank/DDBJ databases">
        <title>Haplotype-resolved chromosome-level genome assembly of Huyou (Citrus changshanensis).</title>
        <authorList>
            <person name="Miao C."/>
            <person name="Chen W."/>
            <person name="Wu Y."/>
            <person name="Wang L."/>
            <person name="Zhao S."/>
            <person name="Grierson D."/>
            <person name="Xu C."/>
            <person name="Chen K."/>
        </authorList>
    </citation>
    <scope>NUCLEOTIDE SEQUENCE [LARGE SCALE GENOMIC DNA]</scope>
    <source>
        <strain evidence="1">01-14</strain>
        <tissue evidence="1">Leaf</tissue>
    </source>
</reference>
<proteinExistence type="predicted"/>
<protein>
    <submittedName>
        <fullName evidence="1">Uncharacterized protein</fullName>
    </submittedName>
</protein>
<comment type="caution">
    <text evidence="1">The sequence shown here is derived from an EMBL/GenBank/DDBJ whole genome shotgun (WGS) entry which is preliminary data.</text>
</comment>
<evidence type="ECO:0000313" key="2">
    <source>
        <dbReference type="Proteomes" id="UP001428341"/>
    </source>
</evidence>
<name>A0AAP0MN20_9ROSI</name>